<comment type="caution">
    <text evidence="2">The sequence shown here is derived from an EMBL/GenBank/DDBJ whole genome shotgun (WGS) entry which is preliminary data.</text>
</comment>
<keyword evidence="2" id="KW-0489">Methyltransferase</keyword>
<protein>
    <submittedName>
        <fullName evidence="2">Class I SAM-dependent methyltransferase</fullName>
        <ecNumber evidence="2">2.1.-.-</ecNumber>
    </submittedName>
</protein>
<accession>A0ABT9B9Y1</accession>
<proteinExistence type="predicted"/>
<keyword evidence="3" id="KW-1185">Reference proteome</keyword>
<dbReference type="SUPFAM" id="SSF53335">
    <property type="entry name" value="S-adenosyl-L-methionine-dependent methyltransferases"/>
    <property type="match status" value="1"/>
</dbReference>
<sequence length="147" mass="16446">MRQLQLPPTATVLEIGCSGGPLLQRLRTVGYTDLTGINVSAPAIELAQACVMANVSVMDGANLQFADNRFDLVIASDVLEHIEDEQCALDEWVRVLKPGGWLLVFVPAHTYLWSEHDVVNHHFRRYSRQGLCTVLEQQGLRIERSSF</sequence>
<evidence type="ECO:0000259" key="1">
    <source>
        <dbReference type="Pfam" id="PF08241"/>
    </source>
</evidence>
<dbReference type="InterPro" id="IPR013216">
    <property type="entry name" value="Methyltransf_11"/>
</dbReference>
<evidence type="ECO:0000313" key="3">
    <source>
        <dbReference type="Proteomes" id="UP001176429"/>
    </source>
</evidence>
<reference evidence="2" key="1">
    <citation type="submission" date="2023-07" db="EMBL/GenBank/DDBJ databases">
        <authorList>
            <person name="Kim M.K."/>
        </authorList>
    </citation>
    <scope>NUCLEOTIDE SEQUENCE</scope>
    <source>
        <strain evidence="2">ASUV-10-1</strain>
    </source>
</reference>
<dbReference type="Proteomes" id="UP001176429">
    <property type="component" value="Unassembled WGS sequence"/>
</dbReference>
<dbReference type="GO" id="GO:0008168">
    <property type="term" value="F:methyltransferase activity"/>
    <property type="evidence" value="ECO:0007669"/>
    <property type="project" value="UniProtKB-KW"/>
</dbReference>
<dbReference type="EC" id="2.1.-.-" evidence="2"/>
<dbReference type="PANTHER" id="PTHR43861">
    <property type="entry name" value="TRANS-ACONITATE 2-METHYLTRANSFERASE-RELATED"/>
    <property type="match status" value="1"/>
</dbReference>
<dbReference type="EMBL" id="JAUQSY010000006">
    <property type="protein sequence ID" value="MDO7875074.1"/>
    <property type="molecule type" value="Genomic_DNA"/>
</dbReference>
<dbReference type="Gene3D" id="3.40.50.150">
    <property type="entry name" value="Vaccinia Virus protein VP39"/>
    <property type="match status" value="1"/>
</dbReference>
<dbReference type="RefSeq" id="WP_305006393.1">
    <property type="nucleotide sequence ID" value="NZ_JAUQSY010000006.1"/>
</dbReference>
<dbReference type="InterPro" id="IPR029063">
    <property type="entry name" value="SAM-dependent_MTases_sf"/>
</dbReference>
<gene>
    <name evidence="2" type="ORF">Q5H93_10060</name>
</gene>
<feature type="domain" description="Methyltransferase type 11" evidence="1">
    <location>
        <begin position="13"/>
        <end position="104"/>
    </location>
</feature>
<name>A0ABT9B9Y1_9BACT</name>
<evidence type="ECO:0000313" key="2">
    <source>
        <dbReference type="EMBL" id="MDO7875074.1"/>
    </source>
</evidence>
<dbReference type="Pfam" id="PF08241">
    <property type="entry name" value="Methyltransf_11"/>
    <property type="match status" value="1"/>
</dbReference>
<dbReference type="GO" id="GO:0032259">
    <property type="term" value="P:methylation"/>
    <property type="evidence" value="ECO:0007669"/>
    <property type="project" value="UniProtKB-KW"/>
</dbReference>
<dbReference type="CDD" id="cd02440">
    <property type="entry name" value="AdoMet_MTases"/>
    <property type="match status" value="1"/>
</dbReference>
<organism evidence="2 3">
    <name type="scientific">Hymenobacter aranciens</name>
    <dbReference type="NCBI Taxonomy" id="3063996"/>
    <lineage>
        <taxon>Bacteria</taxon>
        <taxon>Pseudomonadati</taxon>
        <taxon>Bacteroidota</taxon>
        <taxon>Cytophagia</taxon>
        <taxon>Cytophagales</taxon>
        <taxon>Hymenobacteraceae</taxon>
        <taxon>Hymenobacter</taxon>
    </lineage>
</organism>
<keyword evidence="2" id="KW-0808">Transferase</keyword>